<evidence type="ECO:0000313" key="2">
    <source>
        <dbReference type="EMBL" id="GBP78306.1"/>
    </source>
</evidence>
<name>A0A4C1YPW7_EUMVA</name>
<feature type="transmembrane region" description="Helical" evidence="1">
    <location>
        <begin position="110"/>
        <end position="129"/>
    </location>
</feature>
<keyword evidence="3" id="KW-1185">Reference proteome</keyword>
<keyword evidence="1" id="KW-1133">Transmembrane helix</keyword>
<dbReference type="AlphaFoldDB" id="A0A4C1YPW7"/>
<dbReference type="EMBL" id="BGZK01001365">
    <property type="protein sequence ID" value="GBP78306.1"/>
    <property type="molecule type" value="Genomic_DNA"/>
</dbReference>
<dbReference type="Proteomes" id="UP000299102">
    <property type="component" value="Unassembled WGS sequence"/>
</dbReference>
<keyword evidence="1" id="KW-0812">Transmembrane</keyword>
<gene>
    <name evidence="2" type="ORF">EVAR_52360_1</name>
</gene>
<keyword evidence="1" id="KW-0472">Membrane</keyword>
<proteinExistence type="predicted"/>
<evidence type="ECO:0000256" key="1">
    <source>
        <dbReference type="SAM" id="Phobius"/>
    </source>
</evidence>
<comment type="caution">
    <text evidence="2">The sequence shown here is derived from an EMBL/GenBank/DDBJ whole genome shotgun (WGS) entry which is preliminary data.</text>
</comment>
<accession>A0A4C1YPW7</accession>
<reference evidence="2 3" key="1">
    <citation type="journal article" date="2019" name="Commun. Biol.">
        <title>The bagworm genome reveals a unique fibroin gene that provides high tensile strength.</title>
        <authorList>
            <person name="Kono N."/>
            <person name="Nakamura H."/>
            <person name="Ohtoshi R."/>
            <person name="Tomita M."/>
            <person name="Numata K."/>
            <person name="Arakawa K."/>
        </authorList>
    </citation>
    <scope>NUCLEOTIDE SEQUENCE [LARGE SCALE GENOMIC DNA]</scope>
</reference>
<organism evidence="2 3">
    <name type="scientific">Eumeta variegata</name>
    <name type="common">Bagworm moth</name>
    <name type="synonym">Eumeta japonica</name>
    <dbReference type="NCBI Taxonomy" id="151549"/>
    <lineage>
        <taxon>Eukaryota</taxon>
        <taxon>Metazoa</taxon>
        <taxon>Ecdysozoa</taxon>
        <taxon>Arthropoda</taxon>
        <taxon>Hexapoda</taxon>
        <taxon>Insecta</taxon>
        <taxon>Pterygota</taxon>
        <taxon>Neoptera</taxon>
        <taxon>Endopterygota</taxon>
        <taxon>Lepidoptera</taxon>
        <taxon>Glossata</taxon>
        <taxon>Ditrysia</taxon>
        <taxon>Tineoidea</taxon>
        <taxon>Psychidae</taxon>
        <taxon>Oiketicinae</taxon>
        <taxon>Eumeta</taxon>
    </lineage>
</organism>
<sequence>MCVSRSLRRFVARADSNKELLQITVYCTSHDSSIAYSLSSMRSPSRRNDNTHHSVRCRRVRHFGDVLSQRSRSAPERVVTWPCALIKNTGVEVQCPSKSPGYIAMQRTRMAPPVTLFILVEFLGILFHFDLVSF</sequence>
<evidence type="ECO:0000313" key="3">
    <source>
        <dbReference type="Proteomes" id="UP000299102"/>
    </source>
</evidence>
<protein>
    <submittedName>
        <fullName evidence="2">Uncharacterized protein</fullName>
    </submittedName>
</protein>